<keyword evidence="3" id="KW-1185">Reference proteome</keyword>
<evidence type="ECO:0000313" key="3">
    <source>
        <dbReference type="Proteomes" id="UP000318815"/>
    </source>
</evidence>
<gene>
    <name evidence="2" type="ORF">FEF09_23250</name>
</gene>
<evidence type="ECO:0000313" key="2">
    <source>
        <dbReference type="EMBL" id="TWV96288.1"/>
    </source>
</evidence>
<dbReference type="OrthoDB" id="1031955at2"/>
<dbReference type="InterPro" id="IPR017853">
    <property type="entry name" value="GH"/>
</dbReference>
<dbReference type="Gene3D" id="3.20.20.70">
    <property type="entry name" value="Aldolase class I"/>
    <property type="match status" value="1"/>
</dbReference>
<evidence type="ECO:0000256" key="1">
    <source>
        <dbReference type="SAM" id="SignalP"/>
    </source>
</evidence>
<keyword evidence="1" id="KW-0732">Signal</keyword>
<comment type="caution">
    <text evidence="2">The sequence shown here is derived from an EMBL/GenBank/DDBJ whole genome shotgun (WGS) entry which is preliminary data.</text>
</comment>
<reference evidence="2 3" key="1">
    <citation type="submission" date="2019-08" db="EMBL/GenBank/DDBJ databases">
        <title>Whole genome sequencing of chitin degrading bacteria Chitinophaga pinensis YS16.</title>
        <authorList>
            <person name="Singh R.P."/>
            <person name="Manchanda G."/>
            <person name="Maurya I.K."/>
            <person name="Joshi N.K."/>
            <person name="Srivastava A.K."/>
        </authorList>
    </citation>
    <scope>NUCLEOTIDE SEQUENCE [LARGE SCALE GENOMIC DNA]</scope>
    <source>
        <strain evidence="2 3">YS-16</strain>
    </source>
</reference>
<evidence type="ECO:0008006" key="4">
    <source>
        <dbReference type="Google" id="ProtNLM"/>
    </source>
</evidence>
<feature type="chain" id="PRO_5023146072" description="Alpha-galactosidase" evidence="1">
    <location>
        <begin position="24"/>
        <end position="731"/>
    </location>
</feature>
<organism evidence="2 3">
    <name type="scientific">Chitinophaga pinensis</name>
    <dbReference type="NCBI Taxonomy" id="79329"/>
    <lineage>
        <taxon>Bacteria</taxon>
        <taxon>Pseudomonadati</taxon>
        <taxon>Bacteroidota</taxon>
        <taxon>Chitinophagia</taxon>
        <taxon>Chitinophagales</taxon>
        <taxon>Chitinophagaceae</taxon>
        <taxon>Chitinophaga</taxon>
    </lineage>
</organism>
<accession>A0A5C6LMQ5</accession>
<sequence length="731" mass="81265">MNYFGKISLGSLLCCMTAGAAQAQKISIKPDSTVISNAYVRLTVHTYSGYIDYQFSNGVRLQHTVATINETQAGQLSSTDFSRHQCNTTPVQDANGRGILLHLTHRDPAKALQLEQQITIYEKAAHLLLKVQATGNTTLETRNISPLTILPGQQSYLSVPGSNSRLLDVPFDNDNWVPIVTRQWPSLSGISYEFTSIYDQQTLSGLVAGSVTHDFWKTGIRYGAGKVNGRIDSFIVYGGAATPDDRNLPPAYGGLDGTHDHFPHGAMQGRTVSSPLIFLSATTDTRLAFTAYGKANVQTAGKSEWKGNAPFYWNSFGVENVLGYTKIMMPPDVLKTSDFIASMSNFNKYAPPVLSIDSYDQSIYTTEVLAAIGEHGRKNRQQMGFYFIPFAVWTWKNTVETQQLSGTQTPLSEVVLRDGNKQPIMYKEGDWAAYAIDPSHPATRQSIIQQLLKAKAIHATFIKIDFLTAGALESSTRYNKDIRSGMQAYSEGMKMLRSLVDSIMGPDIFLTMAISPMFPHQYAHTRFVSTDVYSHLRDDQPGFPHYGSTAASLAAGSHMWWMQGTLWPFTNLDVVVMKNFQQNPDLSEQEIKVRLYAMMVMGSILGDGSDLRQPVAAERFRKFLDHPALCAWFSHPAAFTPISMSEGDTQDQQLTFYHKGDTTLLAAFNFLQDKPFESSWQTATVLKDKRDYEIRDFLSNALLGEIRKGQASFTLSIPAKDALLVKLVPRN</sequence>
<feature type="signal peptide" evidence="1">
    <location>
        <begin position="1"/>
        <end position="23"/>
    </location>
</feature>
<dbReference type="EMBL" id="VOHS01000034">
    <property type="protein sequence ID" value="TWV96288.1"/>
    <property type="molecule type" value="Genomic_DNA"/>
</dbReference>
<dbReference type="SUPFAM" id="SSF51445">
    <property type="entry name" value="(Trans)glycosidases"/>
    <property type="match status" value="1"/>
</dbReference>
<dbReference type="AlphaFoldDB" id="A0A5C6LMQ5"/>
<name>A0A5C6LMQ5_9BACT</name>
<dbReference type="InterPro" id="IPR013785">
    <property type="entry name" value="Aldolase_TIM"/>
</dbReference>
<protein>
    <recommendedName>
        <fullName evidence="4">Alpha-galactosidase</fullName>
    </recommendedName>
</protein>
<dbReference type="RefSeq" id="WP_146307326.1">
    <property type="nucleotide sequence ID" value="NZ_VOHS01000034.1"/>
</dbReference>
<proteinExistence type="predicted"/>
<dbReference type="Proteomes" id="UP000318815">
    <property type="component" value="Unassembled WGS sequence"/>
</dbReference>